<accession>A0A919SDK5</accession>
<protein>
    <recommendedName>
        <fullName evidence="3">Winged helix DNA-binding domain-containing protein</fullName>
    </recommendedName>
</protein>
<proteinExistence type="predicted"/>
<sequence length="92" mass="10353">MGWTHRDWFTVRPWPHPRPVRHIGPTVWWHGELIGSWASTPGGIRTHLLADRGRQAAEAVERAAADLHARLEGATVVPAIRTPCERHLSNTL</sequence>
<dbReference type="AlphaFoldDB" id="A0A919SDK5"/>
<name>A0A919SDK5_9ACTN</name>
<dbReference type="Proteomes" id="UP000680865">
    <property type="component" value="Unassembled WGS sequence"/>
</dbReference>
<comment type="caution">
    <text evidence="1">The sequence shown here is derived from an EMBL/GenBank/DDBJ whole genome shotgun (WGS) entry which is preliminary data.</text>
</comment>
<evidence type="ECO:0008006" key="3">
    <source>
        <dbReference type="Google" id="ProtNLM"/>
    </source>
</evidence>
<organism evidence="1 2">
    <name type="scientific">Winogradskya consettensis</name>
    <dbReference type="NCBI Taxonomy" id="113560"/>
    <lineage>
        <taxon>Bacteria</taxon>
        <taxon>Bacillati</taxon>
        <taxon>Actinomycetota</taxon>
        <taxon>Actinomycetes</taxon>
        <taxon>Micromonosporales</taxon>
        <taxon>Micromonosporaceae</taxon>
        <taxon>Winogradskya</taxon>
    </lineage>
</organism>
<dbReference type="EMBL" id="BOQP01000008">
    <property type="protein sequence ID" value="GIM70680.1"/>
    <property type="molecule type" value="Genomic_DNA"/>
</dbReference>
<reference evidence="1" key="1">
    <citation type="submission" date="2021-03" db="EMBL/GenBank/DDBJ databases">
        <title>Whole genome shotgun sequence of Actinoplanes consettensis NBRC 14913.</title>
        <authorList>
            <person name="Komaki H."/>
            <person name="Tamura T."/>
        </authorList>
    </citation>
    <scope>NUCLEOTIDE SEQUENCE</scope>
    <source>
        <strain evidence="1">NBRC 14913</strain>
    </source>
</reference>
<evidence type="ECO:0000313" key="1">
    <source>
        <dbReference type="EMBL" id="GIM70680.1"/>
    </source>
</evidence>
<evidence type="ECO:0000313" key="2">
    <source>
        <dbReference type="Proteomes" id="UP000680865"/>
    </source>
</evidence>
<keyword evidence="2" id="KW-1185">Reference proteome</keyword>
<gene>
    <name evidence="1" type="ORF">Aco04nite_21550</name>
</gene>